<gene>
    <name evidence="1" type="ORF">Cvel_26413</name>
</gene>
<dbReference type="EMBL" id="CDMZ01002348">
    <property type="protein sequence ID" value="CEM41963.1"/>
    <property type="molecule type" value="Genomic_DNA"/>
</dbReference>
<dbReference type="AlphaFoldDB" id="A0A0G4HDK8"/>
<evidence type="ECO:0000313" key="1">
    <source>
        <dbReference type="EMBL" id="CEM41963.1"/>
    </source>
</evidence>
<organism evidence="1">
    <name type="scientific">Chromera velia CCMP2878</name>
    <dbReference type="NCBI Taxonomy" id="1169474"/>
    <lineage>
        <taxon>Eukaryota</taxon>
        <taxon>Sar</taxon>
        <taxon>Alveolata</taxon>
        <taxon>Colpodellida</taxon>
        <taxon>Chromeraceae</taxon>
        <taxon>Chromera</taxon>
    </lineage>
</organism>
<dbReference type="VEuPathDB" id="CryptoDB:Cvel_26413"/>
<name>A0A0G4HDK8_9ALVE</name>
<sequence length="146" mass="15025">MHAAACSRAWDADDGIVSTFLKQTQKLNPSPSSAVSEEPTLGSLFVFAPIASGSALASGSGPYLGRPWCIRYKVNTHSTSRCLRQFKCATPGCSAPVGHKTGDCGKSNKELKNLYWPPARGQQGGQGGAMGAGGPIEGAASAALTQ</sequence>
<proteinExistence type="predicted"/>
<accession>A0A0G4HDK8</accession>
<protein>
    <submittedName>
        <fullName evidence="1">Uncharacterized protein</fullName>
    </submittedName>
</protein>
<reference evidence="1" key="1">
    <citation type="submission" date="2014-11" db="EMBL/GenBank/DDBJ databases">
        <authorList>
            <person name="Otto D Thomas"/>
            <person name="Naeem Raeece"/>
        </authorList>
    </citation>
    <scope>NUCLEOTIDE SEQUENCE</scope>
</reference>